<evidence type="ECO:0000256" key="1">
    <source>
        <dbReference type="ARBA" id="ARBA00022750"/>
    </source>
</evidence>
<dbReference type="InterPro" id="IPR043502">
    <property type="entry name" value="DNA/RNA_pol_sf"/>
</dbReference>
<keyword evidence="1" id="KW-0064">Aspartyl protease</keyword>
<sequence length="1220" mass="136261">MTGSTSAPTAEISNPTNDGTMPDPDLAAWTRTDRLVKVWITATISEEALRTIVGLTTSLDVWKALSNAYSQDSPTREFELLLKLQEKKKDSITLTDFICNFKLTCDQLNAIGKSVPDQKKVFWLLNGLGPRYESFSTAMLKPPIPSYNDLIPLLHSHELQNWSLLADQVNPVMAFVGQRSNSNNKGSQSSFNSRGRGFHQAGSCPPSTPRNFQQHAPSKNSNHSSKSTSSGSIPQCQIYKKKGHHALKCWHRFDHSYQDDQVPQALAALHINSPTAGEWLPNIGATAHITDDLGILSDIKPYVGLDSVMVGNGHQLPITHTGNAHIFPTDSSLSLNNVLVVPDIKKNLLSVSQLTCDYPCYFLFDNHGFVIKDLRTHQVLASGSKEDGLYVLQHTPVKVFFSNRFRVVDSDTWHGVIFTFQVMVEKKFQHEIKVFHSNSGGEFTKQEFIDHLLRNGIVHLLSCPGTPEQNSIAERKHRHVVELGLATMLNASIPKCFWVEAFLTATFLINHLPSPSLAMTSLYFLLHNKQPTYDFLRTFGCQCFPYLRSYAKDKLEPRSLPRIFLGYSDKHKGYRCLHISTGRIYISRHVVFDEKFFPFASGASTKSDSASNLLAEWVPSKFPITSPPTPITPTLLSPIISPPPSHTLDKEFARLFSSENPLPMSPINYTPSPIQMTPLAIPPSNENPTPTQLQASTYSMTTRSRVGIVKPNPKYALSVITPSTPPEPKSVKVALRDLGWHAAMKDEMHALHHNNTWALIPRQPSMNVIGCRCIFKTKLHSDVIHLATVCTVLTLATVKGWSLRQLDVKNAFLHGYLDTTVFMDQPPGFADSTLPHHVCKLQRALYGLKQAPRAWFDRFSTFLIDYGFLCSSADSSLFVFNTGKHTLILLVYVDDIILTRSCSTLLADFVSQLSAQFSIKDLGPLNYFLGVQVQHFSGVIFLSQSKYMSDLLHHTTMLDCKPVATPMASKQPCVADPNSPYKDVTEYHQIVGTLQYLTLTRPDLNYAVNSICQYMQAPTNAHYQMVKRIFRYVKGTLSLGVRILRESSLDLYAFSDADWASCPTTRRSTTGFCTFLGSNCISWSAKKQPTVSRSSIEAEYWAMASTAAKLTWISFILRDIGVSQAQPLVLFCDNLSALHMSVNPVLHARTKHIAIDHHFVREKVALGILLTRFVPFSLQIVDLFTKPLSRAVFDGLKTKLGLWDTPTPSLKGDKEADNSK</sequence>
<dbReference type="GO" id="GO:0015074">
    <property type="term" value="P:DNA integration"/>
    <property type="evidence" value="ECO:0007669"/>
    <property type="project" value="InterPro"/>
</dbReference>
<name>A0A2N9H5T7_FAGSY</name>
<evidence type="ECO:0000259" key="3">
    <source>
        <dbReference type="PROSITE" id="PS50994"/>
    </source>
</evidence>
<dbReference type="InterPro" id="IPR013103">
    <property type="entry name" value="RVT_2"/>
</dbReference>
<dbReference type="SUPFAM" id="SSF56672">
    <property type="entry name" value="DNA/RNA polymerases"/>
    <property type="match status" value="1"/>
</dbReference>
<keyword evidence="1" id="KW-0378">Hydrolase</keyword>
<feature type="compositionally biased region" description="Low complexity" evidence="2">
    <location>
        <begin position="218"/>
        <end position="232"/>
    </location>
</feature>
<dbReference type="GO" id="GO:0003676">
    <property type="term" value="F:nucleic acid binding"/>
    <property type="evidence" value="ECO:0007669"/>
    <property type="project" value="InterPro"/>
</dbReference>
<dbReference type="GO" id="GO:0004190">
    <property type="term" value="F:aspartic-type endopeptidase activity"/>
    <property type="evidence" value="ECO:0007669"/>
    <property type="project" value="UniProtKB-KW"/>
</dbReference>
<feature type="domain" description="Integrase catalytic" evidence="3">
    <location>
        <begin position="355"/>
        <end position="530"/>
    </location>
</feature>
<accession>A0A2N9H5T7</accession>
<reference evidence="4" key="1">
    <citation type="submission" date="2018-02" db="EMBL/GenBank/DDBJ databases">
        <authorList>
            <person name="Cohen D.B."/>
            <person name="Kent A.D."/>
        </authorList>
    </citation>
    <scope>NUCLEOTIDE SEQUENCE</scope>
</reference>
<evidence type="ECO:0000256" key="2">
    <source>
        <dbReference type="SAM" id="MobiDB-lite"/>
    </source>
</evidence>
<dbReference type="Pfam" id="PF25597">
    <property type="entry name" value="SH3_retrovirus"/>
    <property type="match status" value="1"/>
</dbReference>
<dbReference type="SUPFAM" id="SSF53098">
    <property type="entry name" value="Ribonuclease H-like"/>
    <property type="match status" value="1"/>
</dbReference>
<dbReference type="InterPro" id="IPR001584">
    <property type="entry name" value="Integrase_cat-core"/>
</dbReference>
<organism evidence="4">
    <name type="scientific">Fagus sylvatica</name>
    <name type="common">Beechnut</name>
    <dbReference type="NCBI Taxonomy" id="28930"/>
    <lineage>
        <taxon>Eukaryota</taxon>
        <taxon>Viridiplantae</taxon>
        <taxon>Streptophyta</taxon>
        <taxon>Embryophyta</taxon>
        <taxon>Tracheophyta</taxon>
        <taxon>Spermatophyta</taxon>
        <taxon>Magnoliopsida</taxon>
        <taxon>eudicotyledons</taxon>
        <taxon>Gunneridae</taxon>
        <taxon>Pentapetalae</taxon>
        <taxon>rosids</taxon>
        <taxon>fabids</taxon>
        <taxon>Fagales</taxon>
        <taxon>Fagaceae</taxon>
        <taxon>Fagus</taxon>
    </lineage>
</organism>
<dbReference type="CDD" id="cd09272">
    <property type="entry name" value="RNase_HI_RT_Ty1"/>
    <property type="match status" value="1"/>
</dbReference>
<evidence type="ECO:0000313" key="4">
    <source>
        <dbReference type="EMBL" id="SPD07198.1"/>
    </source>
</evidence>
<keyword evidence="1" id="KW-0645">Protease</keyword>
<dbReference type="InterPro" id="IPR057670">
    <property type="entry name" value="SH3_retrovirus"/>
</dbReference>
<dbReference type="EMBL" id="OIVN01002890">
    <property type="protein sequence ID" value="SPD07198.1"/>
    <property type="molecule type" value="Genomic_DNA"/>
</dbReference>
<dbReference type="PROSITE" id="PS50994">
    <property type="entry name" value="INTEGRASE"/>
    <property type="match status" value="1"/>
</dbReference>
<dbReference type="PANTHER" id="PTHR11439:SF524">
    <property type="entry name" value="RNA-DIRECTED DNA POLYMERASE, PROTEIN KINASE RLK-PELLE-DLSV FAMILY"/>
    <property type="match status" value="1"/>
</dbReference>
<dbReference type="InterPro" id="IPR054722">
    <property type="entry name" value="PolX-like_BBD"/>
</dbReference>
<dbReference type="InterPro" id="IPR036397">
    <property type="entry name" value="RNaseH_sf"/>
</dbReference>
<dbReference type="Pfam" id="PF14223">
    <property type="entry name" value="Retrotran_gag_2"/>
    <property type="match status" value="1"/>
</dbReference>
<dbReference type="Pfam" id="PF22936">
    <property type="entry name" value="Pol_BBD"/>
    <property type="match status" value="1"/>
</dbReference>
<feature type="region of interest" description="Disordered" evidence="2">
    <location>
        <begin position="178"/>
        <end position="233"/>
    </location>
</feature>
<dbReference type="AlphaFoldDB" id="A0A2N9H5T7"/>
<feature type="compositionally biased region" description="Polar residues" evidence="2">
    <location>
        <begin position="178"/>
        <end position="193"/>
    </location>
</feature>
<dbReference type="InterPro" id="IPR012337">
    <property type="entry name" value="RNaseH-like_sf"/>
</dbReference>
<dbReference type="PANTHER" id="PTHR11439">
    <property type="entry name" value="GAG-POL-RELATED RETROTRANSPOSON"/>
    <property type="match status" value="1"/>
</dbReference>
<proteinExistence type="predicted"/>
<protein>
    <recommendedName>
        <fullName evidence="3">Integrase catalytic domain-containing protein</fullName>
    </recommendedName>
</protein>
<dbReference type="Gene3D" id="3.30.420.10">
    <property type="entry name" value="Ribonuclease H-like superfamily/Ribonuclease H"/>
    <property type="match status" value="1"/>
</dbReference>
<gene>
    <name evidence="4" type="ORF">FSB_LOCUS35080</name>
</gene>
<feature type="region of interest" description="Disordered" evidence="2">
    <location>
        <begin position="1"/>
        <end position="25"/>
    </location>
</feature>
<feature type="compositionally biased region" description="Polar residues" evidence="2">
    <location>
        <begin position="1"/>
        <end position="19"/>
    </location>
</feature>
<dbReference type="Pfam" id="PF07727">
    <property type="entry name" value="RVT_2"/>
    <property type="match status" value="1"/>
</dbReference>